<accession>A0AB39TE30</accession>
<organism evidence="1">
    <name type="scientific">Streptomyces sp. Y1</name>
    <dbReference type="NCBI Taxonomy" id="3238634"/>
    <lineage>
        <taxon>Bacteria</taxon>
        <taxon>Bacillati</taxon>
        <taxon>Actinomycetota</taxon>
        <taxon>Actinomycetes</taxon>
        <taxon>Kitasatosporales</taxon>
        <taxon>Streptomycetaceae</taxon>
        <taxon>Streptomyces</taxon>
    </lineage>
</organism>
<reference evidence="1" key="1">
    <citation type="submission" date="2024-07" db="EMBL/GenBank/DDBJ databases">
        <authorList>
            <person name="Yu S.T."/>
        </authorList>
    </citation>
    <scope>NUCLEOTIDE SEQUENCE</scope>
    <source>
        <strain evidence="1">Y1</strain>
    </source>
</reference>
<sequence length="459" mass="49126">MYTVFHPELAELATALHARYAEFVSGGWSEERLGRHQLEGFRRTVAYVRERSPMYRARLGGIDPDAITSLNPETLARIPFTTKDDLRTHQLDVLSRPLSEAWVYYETTGTTGASTPAPRGNVDSLHTNMALTFHSETILRRFGADQVVGISGPNDLHANGDTFGEVCRNLGIAVTKLWPLSPLVGFDRALRVMRKLGITGLICTPSMALSLAAAALEAGTDPRRDFPVKVLMLTGEVAPPALLDNIGHLWGAEAHNVLYGSQEASVLGAGAGDGGLYLTPLINHYEVLDPVTLRPAEADAAGVRCGELVVTHLYQGAKPLLRYRTGDLVRVHPAAPGAAIPADRLDVLGRAGDPVLVNDTAVTTYEVEDLLLRHLRGHTDYRIVIDRPAGADTDGITLVLPPGFEPPRAAVDRTVEEASAALGVPVAVVHGPMAESAGGAGPVSWKTARVVDRRTAAPA</sequence>
<dbReference type="PANTHER" id="PTHR43845:SF1">
    <property type="entry name" value="BLR5969 PROTEIN"/>
    <property type="match status" value="1"/>
</dbReference>
<dbReference type="InterPro" id="IPR042099">
    <property type="entry name" value="ANL_N_sf"/>
</dbReference>
<dbReference type="Gene3D" id="3.40.50.12780">
    <property type="entry name" value="N-terminal domain of ligase-like"/>
    <property type="match status" value="1"/>
</dbReference>
<proteinExistence type="predicted"/>
<keyword evidence="1" id="KW-0436">Ligase</keyword>
<name>A0AB39TE30_9ACTN</name>
<dbReference type="EMBL" id="CP163445">
    <property type="protein sequence ID" value="XDQ78332.1"/>
    <property type="molecule type" value="Genomic_DNA"/>
</dbReference>
<dbReference type="AlphaFoldDB" id="A0AB39TE30"/>
<protein>
    <submittedName>
        <fullName evidence="1">Phenylacetate--CoA ligase family protein</fullName>
    </submittedName>
</protein>
<dbReference type="SUPFAM" id="SSF56801">
    <property type="entry name" value="Acetyl-CoA synthetase-like"/>
    <property type="match status" value="1"/>
</dbReference>
<gene>
    <name evidence="1" type="ORF">AB2U05_07470</name>
</gene>
<dbReference type="PANTHER" id="PTHR43845">
    <property type="entry name" value="BLR5969 PROTEIN"/>
    <property type="match status" value="1"/>
</dbReference>
<dbReference type="RefSeq" id="WP_369182817.1">
    <property type="nucleotide sequence ID" value="NZ_CP163445.1"/>
</dbReference>
<dbReference type="GO" id="GO:0016874">
    <property type="term" value="F:ligase activity"/>
    <property type="evidence" value="ECO:0007669"/>
    <property type="project" value="UniProtKB-KW"/>
</dbReference>
<evidence type="ECO:0000313" key="1">
    <source>
        <dbReference type="EMBL" id="XDQ78332.1"/>
    </source>
</evidence>